<keyword evidence="2" id="KW-1185">Reference proteome</keyword>
<gene>
    <name evidence="1" type="ORF">LMG19083_00608</name>
</gene>
<proteinExistence type="predicted"/>
<protein>
    <submittedName>
        <fullName evidence="1">Uncharacterized protein</fullName>
    </submittedName>
</protein>
<dbReference type="EMBL" id="CATZBU010000001">
    <property type="protein sequence ID" value="CAJ0780005.1"/>
    <property type="molecule type" value="Genomic_DNA"/>
</dbReference>
<sequence length="65" mass="6980">MTFADNPYWHVAPSQPVQPSPFGAKTAKQKPHSAYALLQQMPVAALAGNVMERPDVSGIAILGYN</sequence>
<organism evidence="1 2">
    <name type="scientific">Ralstonia psammae</name>
    <dbReference type="NCBI Taxonomy" id="3058598"/>
    <lineage>
        <taxon>Bacteria</taxon>
        <taxon>Pseudomonadati</taxon>
        <taxon>Pseudomonadota</taxon>
        <taxon>Betaproteobacteria</taxon>
        <taxon>Burkholderiales</taxon>
        <taxon>Burkholderiaceae</taxon>
        <taxon>Ralstonia</taxon>
    </lineage>
</organism>
<dbReference type="Proteomes" id="UP001189813">
    <property type="component" value="Unassembled WGS sequence"/>
</dbReference>
<name>A0ABM9J263_9RALS</name>
<evidence type="ECO:0000313" key="1">
    <source>
        <dbReference type="EMBL" id="CAJ0780005.1"/>
    </source>
</evidence>
<dbReference type="RefSeq" id="WP_316664117.1">
    <property type="nucleotide sequence ID" value="NZ_CATZBU010000001.1"/>
</dbReference>
<comment type="caution">
    <text evidence="1">The sequence shown here is derived from an EMBL/GenBank/DDBJ whole genome shotgun (WGS) entry which is preliminary data.</text>
</comment>
<accession>A0ABM9J263</accession>
<evidence type="ECO:0000313" key="2">
    <source>
        <dbReference type="Proteomes" id="UP001189813"/>
    </source>
</evidence>
<reference evidence="1 2" key="1">
    <citation type="submission" date="2023-07" db="EMBL/GenBank/DDBJ databases">
        <authorList>
            <person name="Peeters C."/>
        </authorList>
    </citation>
    <scope>NUCLEOTIDE SEQUENCE [LARGE SCALE GENOMIC DNA]</scope>
    <source>
        <strain evidence="1 2">LMG 19083</strain>
    </source>
</reference>